<accession>A0ACC3NFC0</accession>
<keyword evidence="2" id="KW-1185">Reference proteome</keyword>
<dbReference type="Proteomes" id="UP001281147">
    <property type="component" value="Unassembled WGS sequence"/>
</dbReference>
<protein>
    <submittedName>
        <fullName evidence="1">Uncharacterized protein</fullName>
    </submittedName>
</protein>
<gene>
    <name evidence="1" type="ORF">LTR37_006702</name>
</gene>
<dbReference type="EMBL" id="JAUTXU010000045">
    <property type="protein sequence ID" value="KAK3715972.1"/>
    <property type="molecule type" value="Genomic_DNA"/>
</dbReference>
<name>A0ACC3NFC0_9PEZI</name>
<comment type="caution">
    <text evidence="1">The sequence shown here is derived from an EMBL/GenBank/DDBJ whole genome shotgun (WGS) entry which is preliminary data.</text>
</comment>
<organism evidence="1 2">
    <name type="scientific">Vermiconidia calcicola</name>
    <dbReference type="NCBI Taxonomy" id="1690605"/>
    <lineage>
        <taxon>Eukaryota</taxon>
        <taxon>Fungi</taxon>
        <taxon>Dikarya</taxon>
        <taxon>Ascomycota</taxon>
        <taxon>Pezizomycotina</taxon>
        <taxon>Dothideomycetes</taxon>
        <taxon>Dothideomycetidae</taxon>
        <taxon>Mycosphaerellales</taxon>
        <taxon>Extremaceae</taxon>
        <taxon>Vermiconidia</taxon>
    </lineage>
</organism>
<sequence>MPWKSRWNIDIPTLSLPSYLFTSPSAQLPEKPILIDAERPEHHLTHHSYREWSKRLACGLLRNAGFEAGDRLLLYSGNTVFFPVVLQGTVMAGGIFTGANPSYVARELAYQLEDSGAKILICGEGSLDTALEAADSIHLPRERVFVMGDGFEVFEDRAKSVRGIRHWTSLLASEEEGAKFEWEQLPTREQMDRTAVLNYSSGTTGVPKGVEITHLNYVSNCMQTEHTAQLSPDYASFLQRARGLSFLPMYHAYGQTHHGVSMVLKGIPVYLMRKFDFVKMLEYIQRYRITSLALVPPIAVALTKRPEVKNYDLSCVESAGCGAAPLSGETVREFNKMFNNRFQLKQGWGMTEITCSAFGWDPNRDSEASRVGELNANIEAVLVDPDDPAVEITTPDARGELWVRGPNVMKGYWRKPEATRETLTEEGWLKTGDIAIRNTEGLLAIVDRRKELIKVKGNQVAPAELEGVLLDHPGVVDAAVVGVVISGEESPRAYVVLREGHSVSPQDIANWMSKRVARHKRLTGGVVCVDNIPKNPSGKILRKFLRDRAKEEVGDKEPKDSRL</sequence>
<evidence type="ECO:0000313" key="1">
    <source>
        <dbReference type="EMBL" id="KAK3715972.1"/>
    </source>
</evidence>
<evidence type="ECO:0000313" key="2">
    <source>
        <dbReference type="Proteomes" id="UP001281147"/>
    </source>
</evidence>
<reference evidence="1" key="1">
    <citation type="submission" date="2023-07" db="EMBL/GenBank/DDBJ databases">
        <title>Black Yeasts Isolated from many extreme environments.</title>
        <authorList>
            <person name="Coleine C."/>
            <person name="Stajich J.E."/>
            <person name="Selbmann L."/>
        </authorList>
    </citation>
    <scope>NUCLEOTIDE SEQUENCE</scope>
    <source>
        <strain evidence="1">CCFEE 5714</strain>
    </source>
</reference>
<proteinExistence type="predicted"/>